<keyword evidence="2 13" id="KW-0547">Nucleotide-binding</keyword>
<protein>
    <recommendedName>
        <fullName evidence="13">ATP-dependent helicase/nuclease subunit A</fullName>
        <ecNumber evidence="13">3.1.-.-</ecNumber>
        <ecNumber evidence="13">5.6.2.4</ecNumber>
    </recommendedName>
    <alternativeName>
        <fullName evidence="13">ATP-dependent helicase/nuclease AddA</fullName>
    </alternativeName>
    <alternativeName>
        <fullName evidence="13">DNA 3'-5' helicase AddA</fullName>
    </alternativeName>
</protein>
<dbReference type="GO" id="GO:0004386">
    <property type="term" value="F:helicase activity"/>
    <property type="evidence" value="ECO:0007669"/>
    <property type="project" value="UniProtKB-KW"/>
</dbReference>
<evidence type="ECO:0000256" key="1">
    <source>
        <dbReference type="ARBA" id="ARBA00022722"/>
    </source>
</evidence>
<evidence type="ECO:0000256" key="2">
    <source>
        <dbReference type="ARBA" id="ARBA00022741"/>
    </source>
</evidence>
<dbReference type="NCBIfam" id="TIGR02785">
    <property type="entry name" value="addA_Gpos"/>
    <property type="match status" value="1"/>
</dbReference>
<dbReference type="EMBL" id="JAPQER010000001">
    <property type="protein sequence ID" value="MCY6483370.1"/>
    <property type="molecule type" value="Genomic_DNA"/>
</dbReference>
<keyword evidence="8 13" id="KW-0238">DNA-binding</keyword>
<keyword evidence="6 13" id="KW-0269">Exonuclease</keyword>
<evidence type="ECO:0000256" key="5">
    <source>
        <dbReference type="ARBA" id="ARBA00022806"/>
    </source>
</evidence>
<feature type="domain" description="UvrD-like helicase C-terminal" evidence="16">
    <location>
        <begin position="518"/>
        <end position="823"/>
    </location>
</feature>
<dbReference type="InterPro" id="IPR014016">
    <property type="entry name" value="UvrD-like_ATP-bd"/>
</dbReference>
<evidence type="ECO:0000256" key="4">
    <source>
        <dbReference type="ARBA" id="ARBA00022801"/>
    </source>
</evidence>
<dbReference type="EC" id="3.1.-.-" evidence="13"/>
<reference evidence="17" key="1">
    <citation type="submission" date="2022-12" db="EMBL/GenBank/DDBJ databases">
        <authorList>
            <person name="Wang J."/>
        </authorList>
    </citation>
    <scope>NUCLEOTIDE SEQUENCE</scope>
    <source>
        <strain evidence="17">HY-45-18</strain>
    </source>
</reference>
<dbReference type="InterPro" id="IPR014152">
    <property type="entry name" value="AddA"/>
</dbReference>
<feature type="binding site" evidence="14">
    <location>
        <begin position="25"/>
        <end position="32"/>
    </location>
    <ligand>
        <name>ATP</name>
        <dbReference type="ChEBI" id="CHEBI:30616"/>
    </ligand>
</feature>
<comment type="cofactor">
    <cofactor evidence="13">
        <name>Mg(2+)</name>
        <dbReference type="ChEBI" id="CHEBI:18420"/>
    </cofactor>
</comment>
<dbReference type="Pfam" id="PF13361">
    <property type="entry name" value="UvrD_C"/>
    <property type="match status" value="1"/>
</dbReference>
<evidence type="ECO:0000256" key="14">
    <source>
        <dbReference type="PROSITE-ProRule" id="PRU00560"/>
    </source>
</evidence>
<evidence type="ECO:0000256" key="7">
    <source>
        <dbReference type="ARBA" id="ARBA00022840"/>
    </source>
</evidence>
<accession>A0ABT4CZK6</accession>
<evidence type="ECO:0000256" key="12">
    <source>
        <dbReference type="ARBA" id="ARBA00048988"/>
    </source>
</evidence>
<evidence type="ECO:0000256" key="3">
    <source>
        <dbReference type="ARBA" id="ARBA00022763"/>
    </source>
</evidence>
<dbReference type="InterPro" id="IPR011604">
    <property type="entry name" value="PDDEXK-like_dom_sf"/>
</dbReference>
<dbReference type="Gene3D" id="3.40.50.300">
    <property type="entry name" value="P-loop containing nucleotide triphosphate hydrolases"/>
    <property type="match status" value="4"/>
</dbReference>
<gene>
    <name evidence="13 17" type="primary">addA</name>
    <name evidence="17" type="ORF">OW763_03235</name>
</gene>
<dbReference type="InterPro" id="IPR000212">
    <property type="entry name" value="DNA_helicase_UvrD/REP"/>
</dbReference>
<evidence type="ECO:0000313" key="17">
    <source>
        <dbReference type="EMBL" id="MCY6483370.1"/>
    </source>
</evidence>
<comment type="similarity">
    <text evidence="13">Belongs to the helicase family. AddA subfamily.</text>
</comment>
<dbReference type="RefSeq" id="WP_268039622.1">
    <property type="nucleotide sequence ID" value="NZ_JAPQER010000001.1"/>
</dbReference>
<evidence type="ECO:0000256" key="13">
    <source>
        <dbReference type="HAMAP-Rule" id="MF_01451"/>
    </source>
</evidence>
<evidence type="ECO:0000256" key="11">
    <source>
        <dbReference type="ARBA" id="ARBA00034617"/>
    </source>
</evidence>
<keyword evidence="5 13" id="KW-0347">Helicase</keyword>
<dbReference type="Pfam" id="PF12705">
    <property type="entry name" value="PDDEXK_1"/>
    <property type="match status" value="1"/>
</dbReference>
<evidence type="ECO:0000256" key="8">
    <source>
        <dbReference type="ARBA" id="ARBA00023125"/>
    </source>
</evidence>
<keyword evidence="9 13" id="KW-0234">DNA repair</keyword>
<dbReference type="PANTHER" id="PTHR11070">
    <property type="entry name" value="UVRD / RECB / PCRA DNA HELICASE FAMILY MEMBER"/>
    <property type="match status" value="1"/>
</dbReference>
<keyword evidence="1 13" id="KW-0540">Nuclease</keyword>
<evidence type="ECO:0000259" key="15">
    <source>
        <dbReference type="PROSITE" id="PS51198"/>
    </source>
</evidence>
<evidence type="ECO:0000256" key="9">
    <source>
        <dbReference type="ARBA" id="ARBA00023204"/>
    </source>
</evidence>
<comment type="function">
    <text evidence="13">The heterodimer acts as both an ATP-dependent DNA helicase and an ATP-dependent, dual-direction single-stranded exonuclease. Recognizes the chi site generating a DNA molecule suitable for the initiation of homologous recombination. The AddA nuclease domain is required for chi fragment generation; this subunit has the helicase and 3' -&gt; 5' nuclease activities.</text>
</comment>
<organism evidence="17 18">
    <name type="scientific">Clostridium aestuarii</name>
    <dbReference type="NCBI Taxonomy" id="338193"/>
    <lineage>
        <taxon>Bacteria</taxon>
        <taxon>Bacillati</taxon>
        <taxon>Bacillota</taxon>
        <taxon>Clostridia</taxon>
        <taxon>Eubacteriales</taxon>
        <taxon>Clostridiaceae</taxon>
        <taxon>Clostridium</taxon>
    </lineage>
</organism>
<feature type="domain" description="UvrD-like helicase ATP-binding" evidence="15">
    <location>
        <begin position="4"/>
        <end position="482"/>
    </location>
</feature>
<evidence type="ECO:0000256" key="10">
    <source>
        <dbReference type="ARBA" id="ARBA00023235"/>
    </source>
</evidence>
<dbReference type="Pfam" id="PF00580">
    <property type="entry name" value="UvrD-helicase"/>
    <property type="match status" value="1"/>
</dbReference>
<comment type="subunit">
    <text evidence="13">Heterodimer of AddA and AddB/RexB.</text>
</comment>
<dbReference type="InterPro" id="IPR038726">
    <property type="entry name" value="PDDEXK_AddAB-type"/>
</dbReference>
<dbReference type="PROSITE" id="PS51217">
    <property type="entry name" value="UVRD_HELICASE_CTER"/>
    <property type="match status" value="1"/>
</dbReference>
<keyword evidence="4 13" id="KW-0378">Hydrolase</keyword>
<dbReference type="HAMAP" id="MF_01451">
    <property type="entry name" value="AddA"/>
    <property type="match status" value="1"/>
</dbReference>
<dbReference type="Proteomes" id="UP001078443">
    <property type="component" value="Unassembled WGS sequence"/>
</dbReference>
<dbReference type="Gene3D" id="3.90.320.10">
    <property type="match status" value="1"/>
</dbReference>
<keyword evidence="3 13" id="KW-0227">DNA damage</keyword>
<keyword evidence="18" id="KW-1185">Reference proteome</keyword>
<dbReference type="EC" id="5.6.2.4" evidence="13"/>
<proteinExistence type="inferred from homology"/>
<name>A0ABT4CZK6_9CLOT</name>
<keyword evidence="7 13" id="KW-0067">ATP-binding</keyword>
<dbReference type="PANTHER" id="PTHR11070:SF48">
    <property type="entry name" value="ATP-DEPENDENT HELICASE_NUCLEASE SUBUNIT A"/>
    <property type="match status" value="1"/>
</dbReference>
<dbReference type="PROSITE" id="PS51198">
    <property type="entry name" value="UVRD_HELICASE_ATP_BIND"/>
    <property type="match status" value="1"/>
</dbReference>
<evidence type="ECO:0000256" key="6">
    <source>
        <dbReference type="ARBA" id="ARBA00022839"/>
    </source>
</evidence>
<dbReference type="SUPFAM" id="SSF52540">
    <property type="entry name" value="P-loop containing nucleoside triphosphate hydrolases"/>
    <property type="match status" value="1"/>
</dbReference>
<dbReference type="InterPro" id="IPR027417">
    <property type="entry name" value="P-loop_NTPase"/>
</dbReference>
<sequence length="1253" mass="146252">MSDVKWTQEQQAAIETHGCNLLVAAAAGSGKTAVLVERIIKMITNFKNPIDIDKLLVVTFTNAAASEMKERIAKAISKELKLHPKSRQLQRQLTLLNKASITTIHSFCLEVIRNNFHCLDIDPNFRIADQTEIILLKQETLEQMFEEEYEDDNCSIEFLKLIESYSNNKDDFVIQNLVLKLYNFAMSSPYPKELINQMAEDFNVDVDYDFGESKWAKILMEDINIELQGLYKIMINALNIIKNTEGLEPYEETFTEEVHMIQDLILASKNSWDSLYDEFLNVNFKRLKSCKKCEYKQVQNKVKDIRDKVKKQIKDDMQKKVVMYGSKETTLDIIELYPIMKALSSLVIKFIEKYAVAKQERGIIDFNDFEHFCLQILTEKNEEGKIVPSKEALKLREKHDEILVDEYQDSNDVQEAIINSIARKDEVTGRSNNVFMVGDVKQSIYRFRQAKPEIFLKKYNSYTLEEGDAERKITLFKNFRSRKEILYAVNFIFEQIMSVNMGELDYDEKEALNLGAEYPKCSDENALVGGKTELHIIEKSSNNEYEENVLNKALEVDGDTQEEIPTNIQIEARLIAKNINELVNPKEGPVFKIFDKDTKEYRKVEYKDIVILLRSTSSWAPIFLEELKENLIPAYADTGNGYFETLEVKTILALLQIIDNPIQDIPLIAVLRAPIASFTPEELIDIRLVDKKLNFFEVLKIAGESEEFEYKLRNKCRQFLNRLDIWRDKAIHMPIDEFIWYLYTDTGYYGYVGAMAGGVQRQANLRVLFQRARQYEQTSYKGLFNFINFINKLKVSSGDMGSAKILGENENVVRIMSIHKSKGLEFPVVILSGLGKNFNMQDLNESILFHQQLGLGPKYVNLEKRISYETVLKQALKKKIKMESLSEEMRILYVALTRAKEKLIMTGSVKDIQKSIKKWSYGLDDDDKKLPEYEMLKARNYLDWIVPSIIRHKDGIVLRQEASIEEYEVSNLLKDSSKWSIKLYNKNDIIDKNIQKKEDMDKEDITIDTIIQHSKYHDEIKRRLEWEYPYIKASKLPTLLTVTELKRIRNNELYNDGSQNLYAPKLVKRPTFLEKDRKSTAAEKGTAMHAVMQRIDYNKELNEAEIEIQIKELVNKELITKEQAENISIDKILKFFYSSIGKRIMNAENVYREVPFHIELRSTEVYKELPEEKYNKEYIMLQGIIDCYFEEDGEIVLLDYKTDYVKDGNIEIIKDKYRVQLEYYAKAIEKITNKKVKEKYLYLFYNNKEVLVN</sequence>
<evidence type="ECO:0000313" key="18">
    <source>
        <dbReference type="Proteomes" id="UP001078443"/>
    </source>
</evidence>
<keyword evidence="10 13" id="KW-0413">Isomerase</keyword>
<evidence type="ECO:0000259" key="16">
    <source>
        <dbReference type="PROSITE" id="PS51217"/>
    </source>
</evidence>
<comment type="catalytic activity">
    <reaction evidence="12 13">
        <text>ATP + H2O = ADP + phosphate + H(+)</text>
        <dbReference type="Rhea" id="RHEA:13065"/>
        <dbReference type="ChEBI" id="CHEBI:15377"/>
        <dbReference type="ChEBI" id="CHEBI:15378"/>
        <dbReference type="ChEBI" id="CHEBI:30616"/>
        <dbReference type="ChEBI" id="CHEBI:43474"/>
        <dbReference type="ChEBI" id="CHEBI:456216"/>
        <dbReference type="EC" id="5.6.2.4"/>
    </reaction>
</comment>
<comment type="caution">
    <text evidence="17">The sequence shown here is derived from an EMBL/GenBank/DDBJ whole genome shotgun (WGS) entry which is preliminary data.</text>
</comment>
<dbReference type="SUPFAM" id="SSF52980">
    <property type="entry name" value="Restriction endonuclease-like"/>
    <property type="match status" value="1"/>
</dbReference>
<dbReference type="InterPro" id="IPR011335">
    <property type="entry name" value="Restrct_endonuc-II-like"/>
</dbReference>
<comment type="catalytic activity">
    <reaction evidence="11 13">
        <text>Couples ATP hydrolysis with the unwinding of duplex DNA by translocating in the 3'-5' direction.</text>
        <dbReference type="EC" id="5.6.2.4"/>
    </reaction>
</comment>
<dbReference type="InterPro" id="IPR014017">
    <property type="entry name" value="DNA_helicase_UvrD-like_C"/>
</dbReference>